<evidence type="ECO:0000256" key="1">
    <source>
        <dbReference type="ARBA" id="ARBA00006450"/>
    </source>
</evidence>
<dbReference type="OrthoDB" id="6120729at2"/>
<accession>A0A1H7R9M9</accession>
<organism evidence="2 3">
    <name type="scientific">Colwellia chukchiensis</name>
    <dbReference type="NCBI Taxonomy" id="641665"/>
    <lineage>
        <taxon>Bacteria</taxon>
        <taxon>Pseudomonadati</taxon>
        <taxon>Pseudomonadota</taxon>
        <taxon>Gammaproteobacteria</taxon>
        <taxon>Alteromonadales</taxon>
        <taxon>Colwelliaceae</taxon>
        <taxon>Colwellia</taxon>
    </lineage>
</organism>
<dbReference type="InterPro" id="IPR036685">
    <property type="entry name" value="YehU-like_sf"/>
</dbReference>
<dbReference type="PIRSF" id="PIRSF006169">
    <property type="entry name" value="UCP006169"/>
    <property type="match status" value="1"/>
</dbReference>
<evidence type="ECO:0000313" key="2">
    <source>
        <dbReference type="EMBL" id="SEL56990.1"/>
    </source>
</evidence>
<protein>
    <submittedName>
        <fullName evidence="2">Uncharacterized protein</fullName>
    </submittedName>
</protein>
<dbReference type="STRING" id="641665.GCA_002104455_01243"/>
<sequence length="78" mass="8682">MIIPLERIDHETLMAIIESFVLREGTEYGSEDVTLSDKIAAVHTQLKQGSAVLVYSQLHETVNILPAEQFIDDSAENP</sequence>
<dbReference type="EMBL" id="FOBI01000014">
    <property type="protein sequence ID" value="SEL56990.1"/>
    <property type="molecule type" value="Genomic_DNA"/>
</dbReference>
<proteinExistence type="inferred from homology"/>
<dbReference type="Gene3D" id="1.10.10.610">
    <property type="entry name" value="YehU-like"/>
    <property type="match status" value="1"/>
</dbReference>
<dbReference type="Pfam" id="PF06794">
    <property type="entry name" value="UPF0270"/>
    <property type="match status" value="1"/>
</dbReference>
<name>A0A1H7R9M9_9GAMM</name>
<dbReference type="RefSeq" id="WP_085285618.1">
    <property type="nucleotide sequence ID" value="NZ_FOBI01000014.1"/>
</dbReference>
<evidence type="ECO:0000313" key="3">
    <source>
        <dbReference type="Proteomes" id="UP000199297"/>
    </source>
</evidence>
<dbReference type="AlphaFoldDB" id="A0A1H7R9M9"/>
<comment type="similarity">
    <text evidence="1">Belongs to the UPF0270 family.</text>
</comment>
<keyword evidence="3" id="KW-1185">Reference proteome</keyword>
<dbReference type="InterPro" id="IPR010648">
    <property type="entry name" value="UPF0270"/>
</dbReference>
<reference evidence="3" key="1">
    <citation type="submission" date="2016-10" db="EMBL/GenBank/DDBJ databases">
        <authorList>
            <person name="Varghese N."/>
            <person name="Submissions S."/>
        </authorList>
    </citation>
    <scope>NUCLEOTIDE SEQUENCE [LARGE SCALE GENOMIC DNA]</scope>
    <source>
        <strain evidence="3">CGMCC 1.9127</strain>
    </source>
</reference>
<dbReference type="SUPFAM" id="SSF118001">
    <property type="entry name" value="YehU-like"/>
    <property type="match status" value="1"/>
</dbReference>
<gene>
    <name evidence="2" type="ORF">SAMN05216262_11419</name>
</gene>
<dbReference type="NCBIfam" id="NF003438">
    <property type="entry name" value="PRK04966.1"/>
    <property type="match status" value="1"/>
</dbReference>
<dbReference type="Proteomes" id="UP000199297">
    <property type="component" value="Unassembled WGS sequence"/>
</dbReference>